<evidence type="ECO:0000256" key="7">
    <source>
        <dbReference type="ARBA" id="ARBA00047942"/>
    </source>
</evidence>
<comment type="catalytic activity">
    <reaction evidence="7">
        <text>a 2'-deoxyadenosine in DNA + S-adenosyl-L-methionine = an N(6)-methyl-2'-deoxyadenosine in DNA + S-adenosyl-L-homocysteine + H(+)</text>
        <dbReference type="Rhea" id="RHEA:15197"/>
        <dbReference type="Rhea" id="RHEA-COMP:12418"/>
        <dbReference type="Rhea" id="RHEA-COMP:12419"/>
        <dbReference type="ChEBI" id="CHEBI:15378"/>
        <dbReference type="ChEBI" id="CHEBI:57856"/>
        <dbReference type="ChEBI" id="CHEBI:59789"/>
        <dbReference type="ChEBI" id="CHEBI:90615"/>
        <dbReference type="ChEBI" id="CHEBI:90616"/>
        <dbReference type="EC" id="2.1.1.72"/>
    </reaction>
</comment>
<dbReference type="InterPro" id="IPR050953">
    <property type="entry name" value="N4_N6_ade-DNA_methylase"/>
</dbReference>
<evidence type="ECO:0000259" key="8">
    <source>
        <dbReference type="Pfam" id="PF07669"/>
    </source>
</evidence>
<dbReference type="InterPro" id="IPR029063">
    <property type="entry name" value="SAM-dependent_MTases_sf"/>
</dbReference>
<keyword evidence="4" id="KW-0949">S-adenosyl-L-methionine</keyword>
<comment type="caution">
    <text evidence="10">The sequence shown here is derived from an EMBL/GenBank/DDBJ whole genome shotgun (WGS) entry which is preliminary data.</text>
</comment>
<dbReference type="PANTHER" id="PTHR33841">
    <property type="entry name" value="DNA METHYLTRANSFERASE YEEA-RELATED"/>
    <property type="match status" value="1"/>
</dbReference>
<evidence type="ECO:0000256" key="3">
    <source>
        <dbReference type="ARBA" id="ARBA00022679"/>
    </source>
</evidence>
<dbReference type="InterPro" id="IPR002052">
    <property type="entry name" value="DNA_methylase_N6_adenine_CS"/>
</dbReference>
<evidence type="ECO:0000256" key="1">
    <source>
        <dbReference type="ARBA" id="ARBA00011900"/>
    </source>
</evidence>
<feature type="domain" description="TaqI-like C-terminal specificity" evidence="9">
    <location>
        <begin position="835"/>
        <end position="954"/>
    </location>
</feature>
<dbReference type="Gene3D" id="3.40.50.150">
    <property type="entry name" value="Vaccinia Virus protein VP39"/>
    <property type="match status" value="1"/>
</dbReference>
<evidence type="ECO:0000256" key="2">
    <source>
        <dbReference type="ARBA" id="ARBA00022603"/>
    </source>
</evidence>
<evidence type="ECO:0000256" key="4">
    <source>
        <dbReference type="ARBA" id="ARBA00022691"/>
    </source>
</evidence>
<dbReference type="GO" id="GO:0003677">
    <property type="term" value="F:DNA binding"/>
    <property type="evidence" value="ECO:0007669"/>
    <property type="project" value="UniProtKB-KW"/>
</dbReference>
<dbReference type="Proteomes" id="UP000018004">
    <property type="component" value="Unassembled WGS sequence"/>
</dbReference>
<keyword evidence="3 10" id="KW-0808">Transferase</keyword>
<name>V6SK34_9FLAO</name>
<dbReference type="GO" id="GO:0009307">
    <property type="term" value="P:DNA restriction-modification system"/>
    <property type="evidence" value="ECO:0007669"/>
    <property type="project" value="UniProtKB-KW"/>
</dbReference>
<sequence length="1078" mass="125848">MKKYRQSIPQATLDSQWEVYTSIFHDVNKQTNIRSSKEEQYQEGFLRELFVKVLGYIINPDANFNLKTELKNLTNNKKADGAIIIDDKVMAVIELKGTDTTDLGKIEAQAFGYKTNQRDCRYVIISNFEKLRFYIDDATEFVEFNLFTLSKEEFTTLWLCLSFESIKNDLPGKLKAESVSNEDKITKELYKDYSAFRKELFHNIVALNPQHNKLELFKKTQKLLDRFLFIFFAEDRLLLPTNLIFSINLEWQKLREARVPVSLYDRYKMYFDDLNTGARVSLPAFGKHTNEIVTAQYDIYAYNGGLFQTDELLDSIAIDDDLLFKHTRKLSEYDFESEVDVNILGHIFENSLNEIDEIANEIEGTVTEKTKTKRKKDGVFYTPKYITKYIVDNTIGKLCNEKKAELKIIEEEYVFIKTIKTKLKRGEKGFPNERKESLADKLTVYRNWLLELTIVDPACGSGAFLNQALEFLIAEHRYVDELQAKLFGDALVLSDVEGRILENNLYGVDLNEESVEIAKLSLWLRTAQRNRKLNSLNNNIKCGNSLIDDPEVAGDKAFNWQEAFPKVFAKGGFDVVIGNPPYVRVQGLKEHYYNQTLYYETKFQSATGNYDIYALFMEKSFDLIHSKGIVSFILPHKFLVTDFGVGIRKFFVENKAVESLIHFGSDIIFSDAATYTCIVNLTKTEKDRVEFKKIKASELLEPNSWEYMYYKNLTSLNWDLQSEKVFDVIAKLNNQTYKVEDVFDKIFVGLQTSLDEIYVFQGIKEGNVIKGYNAKHDYVFEIEEGLVKPFVKGNQLSRNCSPIVSNYVIFPYQIDMDKAISMSEDFIKEKFPKGYNYIKYFEAEIKNREKGRMNIEKDWYLYIYPKNLTKFHYPKIMTQEISLGCNMTYDEKGEYYHPTTIYSFVKNPKFEVDEKYYLGILNSKVMWFFLKNTGTELGGGYFRFKTNYLKPFPLPEISNNSQVMIDNVNSQLAKNKELQETSQKFQRTLQRKFELEDLPKKLQDWYLLSYAEFIKELAKKKIKLSLAQEAEWEDYFMRERKQALDLKAQIDATDKAIDAMVYELYGLTEEEILIVENS</sequence>
<protein>
    <recommendedName>
        <fullName evidence="1">site-specific DNA-methyltransferase (adenine-specific)</fullName>
        <ecNumber evidence="1">2.1.1.72</ecNumber>
    </recommendedName>
</protein>
<organism evidence="10 11">
    <name type="scientific">Flavobacterium limnosediminis JC2902</name>
    <dbReference type="NCBI Taxonomy" id="1341181"/>
    <lineage>
        <taxon>Bacteria</taxon>
        <taxon>Pseudomonadati</taxon>
        <taxon>Bacteroidota</taxon>
        <taxon>Flavobacteriia</taxon>
        <taxon>Flavobacteriales</taxon>
        <taxon>Flavobacteriaceae</taxon>
        <taxon>Flavobacterium</taxon>
    </lineage>
</organism>
<dbReference type="AlphaFoldDB" id="V6SK34"/>
<keyword evidence="5" id="KW-0680">Restriction system</keyword>
<dbReference type="GO" id="GO:0009007">
    <property type="term" value="F:site-specific DNA-methyltransferase (adenine-specific) activity"/>
    <property type="evidence" value="ECO:0007669"/>
    <property type="project" value="UniProtKB-EC"/>
</dbReference>
<dbReference type="PRINTS" id="PR00507">
    <property type="entry name" value="N12N6MTFRASE"/>
</dbReference>
<keyword evidence="11" id="KW-1185">Reference proteome</keyword>
<dbReference type="SUPFAM" id="SSF53335">
    <property type="entry name" value="S-adenosyl-L-methionine-dependent methyltransferases"/>
    <property type="match status" value="1"/>
</dbReference>
<evidence type="ECO:0000256" key="5">
    <source>
        <dbReference type="ARBA" id="ARBA00022747"/>
    </source>
</evidence>
<gene>
    <name evidence="10" type="ORF">FLJC2902T_22510</name>
</gene>
<dbReference type="PANTHER" id="PTHR33841:SF1">
    <property type="entry name" value="DNA METHYLTRANSFERASE A"/>
    <property type="match status" value="1"/>
</dbReference>
<evidence type="ECO:0000259" key="9">
    <source>
        <dbReference type="Pfam" id="PF12950"/>
    </source>
</evidence>
<dbReference type="PATRIC" id="fig|1341181.4.peg.2215"/>
<dbReference type="Pfam" id="PF12950">
    <property type="entry name" value="TaqI_C"/>
    <property type="match status" value="1"/>
</dbReference>
<reference evidence="10 11" key="1">
    <citation type="submission" date="2013-08" db="EMBL/GenBank/DDBJ databases">
        <title>Flavobacterium limnosediminis JC2902 genome sequencing.</title>
        <authorList>
            <person name="Lee K."/>
            <person name="Yi H."/>
            <person name="Park S."/>
            <person name="Chun J."/>
        </authorList>
    </citation>
    <scope>NUCLEOTIDE SEQUENCE [LARGE SCALE GENOMIC DNA]</scope>
    <source>
        <strain evidence="10 11">JC2902</strain>
    </source>
</reference>
<dbReference type="Pfam" id="PF07669">
    <property type="entry name" value="Eco57I"/>
    <property type="match status" value="1"/>
</dbReference>
<evidence type="ECO:0000256" key="6">
    <source>
        <dbReference type="ARBA" id="ARBA00023125"/>
    </source>
</evidence>
<accession>V6SK34</accession>
<dbReference type="PROSITE" id="PS00092">
    <property type="entry name" value="N6_MTASE"/>
    <property type="match status" value="1"/>
</dbReference>
<dbReference type="InterPro" id="IPR011639">
    <property type="entry name" value="MethylTrfase_TaqI-like_dom"/>
</dbReference>
<dbReference type="STRING" id="1341181.FLJC2902T_22510"/>
<feature type="domain" description="Type II methyltransferase M.TaqI-like" evidence="8">
    <location>
        <begin position="503"/>
        <end position="669"/>
    </location>
</feature>
<dbReference type="InterPro" id="IPR025931">
    <property type="entry name" value="TaqI_C"/>
</dbReference>
<dbReference type="GO" id="GO:0032259">
    <property type="term" value="P:methylation"/>
    <property type="evidence" value="ECO:0007669"/>
    <property type="project" value="UniProtKB-KW"/>
</dbReference>
<proteinExistence type="predicted"/>
<dbReference type="EMBL" id="AVGG01000016">
    <property type="protein sequence ID" value="ESU27073.1"/>
    <property type="molecule type" value="Genomic_DNA"/>
</dbReference>
<evidence type="ECO:0000313" key="11">
    <source>
        <dbReference type="Proteomes" id="UP000018004"/>
    </source>
</evidence>
<evidence type="ECO:0000313" key="10">
    <source>
        <dbReference type="EMBL" id="ESU27073.1"/>
    </source>
</evidence>
<dbReference type="eggNOG" id="COG1002">
    <property type="taxonomic scope" value="Bacteria"/>
</dbReference>
<keyword evidence="2 10" id="KW-0489">Methyltransferase</keyword>
<keyword evidence="6" id="KW-0238">DNA-binding</keyword>
<dbReference type="EC" id="2.1.1.72" evidence="1"/>
<dbReference type="eggNOG" id="COG0827">
    <property type="taxonomic scope" value="Bacteria"/>
</dbReference>